<feature type="signal peptide" evidence="1">
    <location>
        <begin position="1"/>
        <end position="19"/>
    </location>
</feature>
<gene>
    <name evidence="2" type="ORF">QO010_001567</name>
</gene>
<name>A0ABU0IP58_9CAUL</name>
<proteinExistence type="predicted"/>
<evidence type="ECO:0000313" key="2">
    <source>
        <dbReference type="EMBL" id="MDQ0463796.1"/>
    </source>
</evidence>
<dbReference type="RefSeq" id="WP_307347982.1">
    <property type="nucleotide sequence ID" value="NZ_JAUSVS010000002.1"/>
</dbReference>
<protein>
    <submittedName>
        <fullName evidence="2">Uncharacterized protein</fullName>
    </submittedName>
</protein>
<dbReference type="EMBL" id="JAUSVS010000002">
    <property type="protein sequence ID" value="MDQ0463796.1"/>
    <property type="molecule type" value="Genomic_DNA"/>
</dbReference>
<keyword evidence="1" id="KW-0732">Signal</keyword>
<sequence length="124" mass="12142">MRLAILPITALIFAAPALAQADSVTNYSTASDQSAQAVSAFAEAGVKTVAGVVALPLMVAAGGSAAVGSTAQGVGDSSMALADGTSQAGSDAADFSGQPLTVTDRVVLAPQPAPVVPYEVQKPK</sequence>
<evidence type="ECO:0000313" key="3">
    <source>
        <dbReference type="Proteomes" id="UP001228905"/>
    </source>
</evidence>
<feature type="chain" id="PRO_5046864272" evidence="1">
    <location>
        <begin position="20"/>
        <end position="124"/>
    </location>
</feature>
<organism evidence="2 3">
    <name type="scientific">Caulobacter ginsengisoli</name>
    <dbReference type="NCBI Taxonomy" id="400775"/>
    <lineage>
        <taxon>Bacteria</taxon>
        <taxon>Pseudomonadati</taxon>
        <taxon>Pseudomonadota</taxon>
        <taxon>Alphaproteobacteria</taxon>
        <taxon>Caulobacterales</taxon>
        <taxon>Caulobacteraceae</taxon>
        <taxon>Caulobacter</taxon>
    </lineage>
</organism>
<evidence type="ECO:0000256" key="1">
    <source>
        <dbReference type="SAM" id="SignalP"/>
    </source>
</evidence>
<comment type="caution">
    <text evidence="2">The sequence shown here is derived from an EMBL/GenBank/DDBJ whole genome shotgun (WGS) entry which is preliminary data.</text>
</comment>
<accession>A0ABU0IP58</accession>
<dbReference type="Proteomes" id="UP001228905">
    <property type="component" value="Unassembled WGS sequence"/>
</dbReference>
<keyword evidence="3" id="KW-1185">Reference proteome</keyword>
<reference evidence="2 3" key="1">
    <citation type="submission" date="2023-07" db="EMBL/GenBank/DDBJ databases">
        <title>Genomic Encyclopedia of Type Strains, Phase IV (KMG-IV): sequencing the most valuable type-strain genomes for metagenomic binning, comparative biology and taxonomic classification.</title>
        <authorList>
            <person name="Goeker M."/>
        </authorList>
    </citation>
    <scope>NUCLEOTIDE SEQUENCE [LARGE SCALE GENOMIC DNA]</scope>
    <source>
        <strain evidence="2 3">DSM 18695</strain>
    </source>
</reference>